<sequence length="98" mass="10470">WSLRSGVRTNPAQSEDVSSPGRGPGLALRIRAAGRPGRGGGPGGQHRHFRPPRNVPLLPSDLCDARQTAKEPAKERPTNPTGRRRTPPPDLAARTLGQ</sequence>
<dbReference type="Proteomes" id="UP001189429">
    <property type="component" value="Unassembled WGS sequence"/>
</dbReference>
<feature type="compositionally biased region" description="Low complexity" evidence="1">
    <location>
        <begin position="25"/>
        <end position="35"/>
    </location>
</feature>
<feature type="region of interest" description="Disordered" evidence="1">
    <location>
        <begin position="1"/>
        <end position="98"/>
    </location>
</feature>
<keyword evidence="3" id="KW-1185">Reference proteome</keyword>
<feature type="non-terminal residue" evidence="2">
    <location>
        <position position="1"/>
    </location>
</feature>
<comment type="caution">
    <text evidence="2">The sequence shown here is derived from an EMBL/GenBank/DDBJ whole genome shotgun (WGS) entry which is preliminary data.</text>
</comment>
<evidence type="ECO:0000313" key="2">
    <source>
        <dbReference type="EMBL" id="CAK0889515.1"/>
    </source>
</evidence>
<feature type="compositionally biased region" description="Basic and acidic residues" evidence="1">
    <location>
        <begin position="63"/>
        <end position="77"/>
    </location>
</feature>
<feature type="non-terminal residue" evidence="2">
    <location>
        <position position="98"/>
    </location>
</feature>
<feature type="compositionally biased region" description="Polar residues" evidence="1">
    <location>
        <begin position="7"/>
        <end position="17"/>
    </location>
</feature>
<evidence type="ECO:0000256" key="1">
    <source>
        <dbReference type="SAM" id="MobiDB-lite"/>
    </source>
</evidence>
<gene>
    <name evidence="2" type="ORF">PCOR1329_LOCUS70023</name>
</gene>
<name>A0ABN9WS40_9DINO</name>
<evidence type="ECO:0000313" key="3">
    <source>
        <dbReference type="Proteomes" id="UP001189429"/>
    </source>
</evidence>
<reference evidence="2" key="1">
    <citation type="submission" date="2023-10" db="EMBL/GenBank/DDBJ databases">
        <authorList>
            <person name="Chen Y."/>
            <person name="Shah S."/>
            <person name="Dougan E. K."/>
            <person name="Thang M."/>
            <person name="Chan C."/>
        </authorList>
    </citation>
    <scope>NUCLEOTIDE SEQUENCE [LARGE SCALE GENOMIC DNA]</scope>
</reference>
<organism evidence="2 3">
    <name type="scientific">Prorocentrum cordatum</name>
    <dbReference type="NCBI Taxonomy" id="2364126"/>
    <lineage>
        <taxon>Eukaryota</taxon>
        <taxon>Sar</taxon>
        <taxon>Alveolata</taxon>
        <taxon>Dinophyceae</taxon>
        <taxon>Prorocentrales</taxon>
        <taxon>Prorocentraceae</taxon>
        <taxon>Prorocentrum</taxon>
    </lineage>
</organism>
<accession>A0ABN9WS40</accession>
<dbReference type="EMBL" id="CAUYUJ010019224">
    <property type="protein sequence ID" value="CAK0889515.1"/>
    <property type="molecule type" value="Genomic_DNA"/>
</dbReference>
<protein>
    <submittedName>
        <fullName evidence="2">Uncharacterized protein</fullName>
    </submittedName>
</protein>
<proteinExistence type="predicted"/>